<name>A0A1I8M8F0_MUSDO</name>
<dbReference type="PROSITE" id="PS51159">
    <property type="entry name" value="CBM21"/>
    <property type="match status" value="1"/>
</dbReference>
<dbReference type="GO" id="GO:0000164">
    <property type="term" value="C:protein phosphatase type 1 complex"/>
    <property type="evidence" value="ECO:0007669"/>
    <property type="project" value="TreeGrafter"/>
</dbReference>
<dbReference type="RefSeq" id="XP_011293370.2">
    <property type="nucleotide sequence ID" value="XM_011295068.3"/>
</dbReference>
<dbReference type="VEuPathDB" id="VectorBase:MDOMA2_020589"/>
<dbReference type="OrthoDB" id="8942186at2759"/>
<feature type="compositionally biased region" description="Low complexity" evidence="1">
    <location>
        <begin position="284"/>
        <end position="294"/>
    </location>
</feature>
<dbReference type="PANTHER" id="PTHR12307:SF36">
    <property type="entry name" value="GLYCOGEN-BINDING SUBUNIT 76A"/>
    <property type="match status" value="1"/>
</dbReference>
<accession>A0A1I8M8F0</accession>
<protein>
    <recommendedName>
        <fullName evidence="2">CBM21 domain-containing protein</fullName>
    </recommendedName>
</protein>
<feature type="compositionally biased region" description="Polar residues" evidence="1">
    <location>
        <begin position="161"/>
        <end position="173"/>
    </location>
</feature>
<dbReference type="STRING" id="7370.A0A1I8M8F0"/>
<feature type="region of interest" description="Disordered" evidence="1">
    <location>
        <begin position="146"/>
        <end position="184"/>
    </location>
</feature>
<dbReference type="GO" id="GO:0005979">
    <property type="term" value="P:regulation of glycogen biosynthetic process"/>
    <property type="evidence" value="ECO:0007669"/>
    <property type="project" value="TreeGrafter"/>
</dbReference>
<dbReference type="GO" id="GO:0008157">
    <property type="term" value="F:protein phosphatase 1 binding"/>
    <property type="evidence" value="ECO:0007669"/>
    <property type="project" value="TreeGrafter"/>
</dbReference>
<proteinExistence type="predicted"/>
<dbReference type="Gene3D" id="2.60.40.2440">
    <property type="entry name" value="Carbohydrate binding type-21 domain"/>
    <property type="match status" value="1"/>
</dbReference>
<dbReference type="KEGG" id="mde:101887805"/>
<gene>
    <name evidence="3" type="primary">101887805</name>
</gene>
<dbReference type="RefSeq" id="XP_005185625.2">
    <property type="nucleotide sequence ID" value="XM_005185568.4"/>
</dbReference>
<evidence type="ECO:0000313" key="3">
    <source>
        <dbReference type="EnsemblMetazoa" id="MDOA002316-PD"/>
    </source>
</evidence>
<dbReference type="EnsemblMetazoa" id="MDOA002316-RD">
    <property type="protein sequence ID" value="MDOA002316-PD"/>
    <property type="gene ID" value="MDOA002316"/>
</dbReference>
<dbReference type="eggNOG" id="KOG3986">
    <property type="taxonomic scope" value="Eukaryota"/>
</dbReference>
<dbReference type="EnsemblMetazoa" id="MDOA002316-RB">
    <property type="protein sequence ID" value="MDOA002316-PB"/>
    <property type="gene ID" value="MDOA002316"/>
</dbReference>
<dbReference type="InterPro" id="IPR050782">
    <property type="entry name" value="PP1_regulatory_subunit_3"/>
</dbReference>
<organism evidence="3">
    <name type="scientific">Musca domestica</name>
    <name type="common">House fly</name>
    <dbReference type="NCBI Taxonomy" id="7370"/>
    <lineage>
        <taxon>Eukaryota</taxon>
        <taxon>Metazoa</taxon>
        <taxon>Ecdysozoa</taxon>
        <taxon>Arthropoda</taxon>
        <taxon>Hexapoda</taxon>
        <taxon>Insecta</taxon>
        <taxon>Pterygota</taxon>
        <taxon>Neoptera</taxon>
        <taxon>Endopterygota</taxon>
        <taxon>Diptera</taxon>
        <taxon>Brachycera</taxon>
        <taxon>Muscomorpha</taxon>
        <taxon>Muscoidea</taxon>
        <taxon>Muscidae</taxon>
        <taxon>Musca</taxon>
    </lineage>
</organism>
<feature type="region of interest" description="Disordered" evidence="1">
    <location>
        <begin position="218"/>
        <end position="257"/>
    </location>
</feature>
<dbReference type="VEuPathDB" id="VectorBase:MDOA002316"/>
<dbReference type="GO" id="GO:2001069">
    <property type="term" value="F:glycogen binding"/>
    <property type="evidence" value="ECO:0007669"/>
    <property type="project" value="TreeGrafter"/>
</dbReference>
<dbReference type="Pfam" id="PF03370">
    <property type="entry name" value="CBM_21"/>
    <property type="match status" value="1"/>
</dbReference>
<sequence>MNGPGDLPLQHYSGTPDANNCSLISIIPTLGMSSCRGRAEAFARRLSSKLRTLGSQADDSENSGDEQPIVVNGEPKNTWVSGHDGGQTVTDLQPLRHESDSFFDFDCELESPGSPVDECEYLRLIESTSNTPHNSAAESGYACASAASSHSSSDGPYFDVNSESDPSQQQKSHLCQPHHKEDCDEVDFPRGMQVNEDEQPLPVCNGHACVLFNKPLKIPTVNNEGDKTQPTYKDVKKPLPSEGPDIESANQPKNDDKHLQDEILKELQQQSQNVTQQEREESSTTESSVEISETTETKPENEETAVEHTIVNGHAENGEEVLKIEVCELQKSPEETKEEDTQTGVVACAENAEKPNEAKDSNDVKKQLLNTSHLDTTDDEDESRPQRVKRCSSLKTGKTPPGTPGRKKIVRFADVLGLDLADVKTFLNEIPTIPKSAFEDLEILDNEPPIQLGPKTDKILMPLFQQPGGLPNFLDIVKDKQVSLENAAVTDNINHTITGSVRVRNLDFHKSVHIRYTLDSWRSYADLQANYVENTCDGFSDKFSFVLFGNSLHVGQRLEFAVRFQCKGQQYWDNNYGANYCFQCLPTAAPTITPPVMPSHHTNNNNLVGILSPTAGDAWCTSFY</sequence>
<dbReference type="InterPro" id="IPR005036">
    <property type="entry name" value="CBM21_dom"/>
</dbReference>
<feature type="region of interest" description="Disordered" evidence="1">
    <location>
        <begin position="370"/>
        <end position="406"/>
    </location>
</feature>
<dbReference type="InterPro" id="IPR038175">
    <property type="entry name" value="CBM21_dom_sf"/>
</dbReference>
<dbReference type="AlphaFoldDB" id="A0A1I8M8F0"/>
<feature type="compositionally biased region" description="Polar residues" evidence="1">
    <location>
        <begin position="220"/>
        <end position="231"/>
    </location>
</feature>
<evidence type="ECO:0000256" key="1">
    <source>
        <dbReference type="SAM" id="MobiDB-lite"/>
    </source>
</evidence>
<reference evidence="3" key="1">
    <citation type="submission" date="2020-05" db="UniProtKB">
        <authorList>
            <consortium name="EnsemblMetazoa"/>
        </authorList>
    </citation>
    <scope>IDENTIFICATION</scope>
    <source>
        <strain evidence="3">Aabys</strain>
    </source>
</reference>
<dbReference type="EnsemblMetazoa" id="MDOA002316-RA">
    <property type="protein sequence ID" value="MDOA002316-PA"/>
    <property type="gene ID" value="MDOA002316"/>
</dbReference>
<feature type="domain" description="CBM21" evidence="2">
    <location>
        <begin position="474"/>
        <end position="583"/>
    </location>
</feature>
<feature type="region of interest" description="Disordered" evidence="1">
    <location>
        <begin position="53"/>
        <end position="91"/>
    </location>
</feature>
<dbReference type="RefSeq" id="XP_005185626.2">
    <property type="nucleotide sequence ID" value="XM_005185569.4"/>
</dbReference>
<dbReference type="PANTHER" id="PTHR12307">
    <property type="entry name" value="PROTEIN PHOSPHATASE 1 REGULATORY SUBUNIT"/>
    <property type="match status" value="1"/>
</dbReference>
<evidence type="ECO:0000259" key="2">
    <source>
        <dbReference type="PROSITE" id="PS51159"/>
    </source>
</evidence>
<feature type="region of interest" description="Disordered" evidence="1">
    <location>
        <begin position="269"/>
        <end position="305"/>
    </location>
</feature>